<evidence type="ECO:0000256" key="5">
    <source>
        <dbReference type="ARBA" id="ARBA00022692"/>
    </source>
</evidence>
<dbReference type="HAMAP" id="MF_00155">
    <property type="entry name" value="CtaG"/>
    <property type="match status" value="1"/>
</dbReference>
<dbReference type="PANTHER" id="PTHR21320:SF3">
    <property type="entry name" value="CYTOCHROME C OXIDASE ASSEMBLY PROTEIN COX11, MITOCHONDRIAL-RELATED"/>
    <property type="match status" value="1"/>
</dbReference>
<dbReference type="SUPFAM" id="SSF110111">
    <property type="entry name" value="Ctag/Cox11"/>
    <property type="match status" value="1"/>
</dbReference>
<dbReference type="Proteomes" id="UP001589865">
    <property type="component" value="Unassembled WGS sequence"/>
</dbReference>
<evidence type="ECO:0000256" key="1">
    <source>
        <dbReference type="ARBA" id="ARBA00004007"/>
    </source>
</evidence>
<proteinExistence type="inferred from homology"/>
<keyword evidence="9 10" id="KW-0472">Membrane</keyword>
<comment type="similarity">
    <text evidence="3 10">Belongs to the COX11/CtaG family.</text>
</comment>
<dbReference type="InterPro" id="IPR007533">
    <property type="entry name" value="Cyt_c_oxidase_assmbl_CtaG"/>
</dbReference>
<feature type="topological domain" description="Cytoplasmic" evidence="10">
    <location>
        <begin position="1"/>
        <end position="7"/>
    </location>
</feature>
<evidence type="ECO:0000256" key="3">
    <source>
        <dbReference type="ARBA" id="ARBA00009620"/>
    </source>
</evidence>
<evidence type="ECO:0000256" key="9">
    <source>
        <dbReference type="ARBA" id="ARBA00023136"/>
    </source>
</evidence>
<keyword evidence="6 10" id="KW-0735">Signal-anchor</keyword>
<protein>
    <recommendedName>
        <fullName evidence="4 10">Cytochrome c oxidase assembly protein CtaG</fullName>
    </recommendedName>
</protein>
<dbReference type="EMBL" id="JBHLUN010000036">
    <property type="protein sequence ID" value="MFC0411044.1"/>
    <property type="molecule type" value="Genomic_DNA"/>
</dbReference>
<accession>A0ABV6JZH8</accession>
<reference evidence="11 12" key="1">
    <citation type="submission" date="2024-09" db="EMBL/GenBank/DDBJ databases">
        <authorList>
            <person name="Sun Q."/>
            <person name="Mori K."/>
        </authorList>
    </citation>
    <scope>NUCLEOTIDE SEQUENCE [LARGE SCALE GENOMIC DNA]</scope>
    <source>
        <strain evidence="11 12">TBRC 5777</strain>
    </source>
</reference>
<evidence type="ECO:0000256" key="8">
    <source>
        <dbReference type="ARBA" id="ARBA00023008"/>
    </source>
</evidence>
<evidence type="ECO:0000313" key="12">
    <source>
        <dbReference type="Proteomes" id="UP001589865"/>
    </source>
</evidence>
<evidence type="ECO:0000256" key="7">
    <source>
        <dbReference type="ARBA" id="ARBA00022989"/>
    </source>
</evidence>
<dbReference type="NCBIfam" id="NF003465">
    <property type="entry name" value="PRK05089.1"/>
    <property type="match status" value="1"/>
</dbReference>
<keyword evidence="12" id="KW-1185">Reference proteome</keyword>
<dbReference type="Gene3D" id="2.60.370.10">
    <property type="entry name" value="Ctag/Cox11"/>
    <property type="match status" value="1"/>
</dbReference>
<dbReference type="RefSeq" id="WP_377046797.1">
    <property type="nucleotide sequence ID" value="NZ_JBHLUN010000036.1"/>
</dbReference>
<feature type="topological domain" description="Periplasmic" evidence="10">
    <location>
        <begin position="31"/>
        <end position="202"/>
    </location>
</feature>
<dbReference type="PANTHER" id="PTHR21320">
    <property type="entry name" value="CYTOCHROME C OXIDASE ASSEMBLY PROTEIN COX11-RELATED"/>
    <property type="match status" value="1"/>
</dbReference>
<gene>
    <name evidence="10" type="primary">ctaG</name>
    <name evidence="11" type="ORF">ACFFGY_22590</name>
</gene>
<evidence type="ECO:0000256" key="2">
    <source>
        <dbReference type="ARBA" id="ARBA00004382"/>
    </source>
</evidence>
<keyword evidence="5 10" id="KW-0812">Transmembrane</keyword>
<keyword evidence="10" id="KW-0997">Cell inner membrane</keyword>
<organism evidence="11 12">
    <name type="scientific">Roseomonas elaeocarpi</name>
    <dbReference type="NCBI Taxonomy" id="907779"/>
    <lineage>
        <taxon>Bacteria</taxon>
        <taxon>Pseudomonadati</taxon>
        <taxon>Pseudomonadota</taxon>
        <taxon>Alphaproteobacteria</taxon>
        <taxon>Acetobacterales</taxon>
        <taxon>Roseomonadaceae</taxon>
        <taxon>Roseomonas</taxon>
    </lineage>
</organism>
<keyword evidence="10" id="KW-1003">Cell membrane</keyword>
<evidence type="ECO:0000256" key="10">
    <source>
        <dbReference type="HAMAP-Rule" id="MF_00155"/>
    </source>
</evidence>
<evidence type="ECO:0000256" key="6">
    <source>
        <dbReference type="ARBA" id="ARBA00022968"/>
    </source>
</evidence>
<keyword evidence="8 10" id="KW-0186">Copper</keyword>
<dbReference type="PIRSF" id="PIRSF005413">
    <property type="entry name" value="COX11"/>
    <property type="match status" value="1"/>
</dbReference>
<sequence length="202" mass="21526">MTSPLRRRNRVLGLSMLGVAGLMVGASFAAVPLYRVFCQVTGFNGTPQLGGPAAPGAPAGERSVTVRFAAATAPNLPWRFAPQQVSMPLKPGDQGMAFYEAENQAATPVQGIAVYNVTPEVMGAYFHKTACFCFDAQTLQPGQKVDMPVTFWVDPAMFEDPNTRDIRSVTLSYTFFRTLDDAQKAGVLASAGPHVGRLGAAP</sequence>
<dbReference type="InterPro" id="IPR023471">
    <property type="entry name" value="CtaG/Cox11_dom_sf"/>
</dbReference>
<evidence type="ECO:0000256" key="4">
    <source>
        <dbReference type="ARBA" id="ARBA00015384"/>
    </source>
</evidence>
<dbReference type="Pfam" id="PF04442">
    <property type="entry name" value="CtaG_Cox11"/>
    <property type="match status" value="1"/>
</dbReference>
<comment type="caution">
    <text evidence="11">The sequence shown here is derived from an EMBL/GenBank/DDBJ whole genome shotgun (WGS) entry which is preliminary data.</text>
</comment>
<evidence type="ECO:0000313" key="11">
    <source>
        <dbReference type="EMBL" id="MFC0411044.1"/>
    </source>
</evidence>
<comment type="subcellular location">
    <subcellularLocation>
        <location evidence="2 10">Cell inner membrane</location>
        <topology evidence="2 10">Single-pass type II membrane protein</topology>
        <orientation evidence="2 10">Periplasmic side</orientation>
    </subcellularLocation>
</comment>
<comment type="function">
    <text evidence="1 10">Exerts its effect at some terminal stage of cytochrome c oxidase synthesis, probably by being involved in the insertion of the copper B into subunit I.</text>
</comment>
<keyword evidence="7 10" id="KW-1133">Transmembrane helix</keyword>
<name>A0ABV6JZH8_9PROT</name>